<dbReference type="RefSeq" id="WP_111652571.1">
    <property type="nucleotide sequence ID" value="NZ_JACHWI010000007.1"/>
</dbReference>
<evidence type="ECO:0000256" key="1">
    <source>
        <dbReference type="ARBA" id="ARBA00006817"/>
    </source>
</evidence>
<dbReference type="SUPFAM" id="SSF55961">
    <property type="entry name" value="Bet v1-like"/>
    <property type="match status" value="1"/>
</dbReference>
<comment type="similarity">
    <text evidence="1">Belongs to the AHA1 family.</text>
</comment>
<reference evidence="3 4" key="1">
    <citation type="submission" date="2018-06" db="EMBL/GenBank/DDBJ databases">
        <title>Genomic Encyclopedia of Type Strains, Phase III (KMG-III): the genomes of soil and plant-associated and newly described type strains.</title>
        <authorList>
            <person name="Whitman W."/>
        </authorList>
    </citation>
    <scope>NUCLEOTIDE SEQUENCE [LARGE SCALE GENOMIC DNA]</scope>
    <source>
        <strain evidence="3 4">CGMCC 4.7090</strain>
    </source>
</reference>
<dbReference type="InterPro" id="IPR013538">
    <property type="entry name" value="ASHA1/2-like_C"/>
</dbReference>
<dbReference type="EMBL" id="QLMJ01000016">
    <property type="protein sequence ID" value="RAK30524.1"/>
    <property type="molecule type" value="Genomic_DNA"/>
</dbReference>
<dbReference type="Proteomes" id="UP000249341">
    <property type="component" value="Unassembled WGS sequence"/>
</dbReference>
<feature type="domain" description="Activator of Hsp90 ATPase homologue 1/2-like C-terminal" evidence="2">
    <location>
        <begin position="12"/>
        <end position="149"/>
    </location>
</feature>
<sequence length="152" mass="16449">MYSTQVSRRISAPRASIYSALLSADAIARWRVPVGMTSVVHEFDAREGGAFRVSLTYDFSDGVGKSGFSTDTYRGHFVRLVPDEQVVETLEFETGDESMRGIMTITTTLVDAGADTEVTMLHEGVPDAIPPADNEAGTRMALDNLATLTESP</sequence>
<dbReference type="InterPro" id="IPR023393">
    <property type="entry name" value="START-like_dom_sf"/>
</dbReference>
<evidence type="ECO:0000259" key="2">
    <source>
        <dbReference type="Pfam" id="PF08327"/>
    </source>
</evidence>
<proteinExistence type="inferred from homology"/>
<keyword evidence="4" id="KW-1185">Reference proteome</keyword>
<evidence type="ECO:0000313" key="4">
    <source>
        <dbReference type="Proteomes" id="UP000249341"/>
    </source>
</evidence>
<gene>
    <name evidence="3" type="ORF">B0I29_116183</name>
</gene>
<accession>A0A327Z758</accession>
<dbReference type="AlphaFoldDB" id="A0A327Z758"/>
<organism evidence="3 4">
    <name type="scientific">Actinoplanes lutulentus</name>
    <dbReference type="NCBI Taxonomy" id="1287878"/>
    <lineage>
        <taxon>Bacteria</taxon>
        <taxon>Bacillati</taxon>
        <taxon>Actinomycetota</taxon>
        <taxon>Actinomycetes</taxon>
        <taxon>Micromonosporales</taxon>
        <taxon>Micromonosporaceae</taxon>
        <taxon>Actinoplanes</taxon>
    </lineage>
</organism>
<dbReference type="Pfam" id="PF08327">
    <property type="entry name" value="AHSA1"/>
    <property type="match status" value="1"/>
</dbReference>
<evidence type="ECO:0000313" key="3">
    <source>
        <dbReference type="EMBL" id="RAK30524.1"/>
    </source>
</evidence>
<comment type="caution">
    <text evidence="3">The sequence shown here is derived from an EMBL/GenBank/DDBJ whole genome shotgun (WGS) entry which is preliminary data.</text>
</comment>
<name>A0A327Z758_9ACTN</name>
<protein>
    <submittedName>
        <fullName evidence="3">Uncharacterized protein YndB with AHSA1/START domain</fullName>
    </submittedName>
</protein>
<dbReference type="Gene3D" id="3.30.530.20">
    <property type="match status" value="1"/>
</dbReference>
<dbReference type="OrthoDB" id="9786557at2"/>